<evidence type="ECO:0008006" key="4">
    <source>
        <dbReference type="Google" id="ProtNLM"/>
    </source>
</evidence>
<feature type="region of interest" description="Disordered" evidence="1">
    <location>
        <begin position="1"/>
        <end position="55"/>
    </location>
</feature>
<feature type="compositionally biased region" description="Polar residues" evidence="1">
    <location>
        <begin position="19"/>
        <end position="39"/>
    </location>
</feature>
<keyword evidence="3" id="KW-1185">Reference proteome</keyword>
<dbReference type="Proteomes" id="UP000035085">
    <property type="component" value="Chromosome"/>
</dbReference>
<gene>
    <name evidence="2" type="ORF">UC34_16135</name>
</gene>
<name>A0ABM5SZT5_9BURK</name>
<sequence>MTNPKKKGYLLQDEPVDPPNTTASDGQGPTPMPHSSSQDSDADIGPGGQGSPVAGRLQSKISEMLRDPADGRYAFVTFSIDDGGIVTLDGWVVHPDIRDGLVSKLRAIHGVTDVACRLRIDG</sequence>
<dbReference type="EMBL" id="CP010897">
    <property type="protein sequence ID" value="AJP58087.1"/>
    <property type="molecule type" value="Genomic_DNA"/>
</dbReference>
<evidence type="ECO:0000313" key="2">
    <source>
        <dbReference type="EMBL" id="AJP58087.1"/>
    </source>
</evidence>
<organism evidence="2 3">
    <name type="scientific">Pandoraea vervacti</name>
    <dbReference type="NCBI Taxonomy" id="656178"/>
    <lineage>
        <taxon>Bacteria</taxon>
        <taxon>Pseudomonadati</taxon>
        <taxon>Pseudomonadota</taxon>
        <taxon>Betaproteobacteria</taxon>
        <taxon>Burkholderiales</taxon>
        <taxon>Burkholderiaceae</taxon>
        <taxon>Pandoraea</taxon>
    </lineage>
</organism>
<reference evidence="3" key="1">
    <citation type="submission" date="2015-02" db="EMBL/GenBank/DDBJ databases">
        <title>Complete Genome Sequencing of Pandoraea vervacti NS15 sp. nov.</title>
        <authorList>
            <person name="Chan K.-G."/>
        </authorList>
    </citation>
    <scope>NUCLEOTIDE SEQUENCE [LARGE SCALE GENOMIC DNA]</scope>
    <source>
        <strain evidence="3">NS15</strain>
    </source>
</reference>
<accession>A0ABM5SZT5</accession>
<proteinExistence type="predicted"/>
<evidence type="ECO:0000256" key="1">
    <source>
        <dbReference type="SAM" id="MobiDB-lite"/>
    </source>
</evidence>
<protein>
    <recommendedName>
        <fullName evidence="4">BON domain-containing protein</fullName>
    </recommendedName>
</protein>
<dbReference type="RefSeq" id="WP_044456344.1">
    <property type="nucleotide sequence ID" value="NZ_CP010897.2"/>
</dbReference>
<evidence type="ECO:0000313" key="3">
    <source>
        <dbReference type="Proteomes" id="UP000035085"/>
    </source>
</evidence>